<keyword evidence="1" id="KW-1133">Transmembrane helix</keyword>
<proteinExistence type="predicted"/>
<sequence>MVSVILHLPDNILAILKSIFDVLLFITFIFLVTIIFILRKRFPLFEKKKIFYPLLSFGILGTLSSLMNAYDEFFWFNPKSFYDQIWKPTKLGLLVIAVILLVFMFFQFYQMSKRLLGE</sequence>
<organism evidence="2">
    <name type="scientific">Candidatus Heimdallarchaeum endolithica</name>
    <dbReference type="NCBI Taxonomy" id="2876572"/>
    <lineage>
        <taxon>Archaea</taxon>
        <taxon>Promethearchaeati</taxon>
        <taxon>Candidatus Heimdallarchaeota</taxon>
        <taxon>Candidatus Heimdallarchaeia (ex Rinke et al. 2021) (nom. nud.)</taxon>
        <taxon>Candidatus Heimdallarchaeales</taxon>
        <taxon>Candidatus Heimdallarchaeaceae</taxon>
        <taxon>Candidatus Heimdallarchaeum</taxon>
    </lineage>
</organism>
<feature type="transmembrane region" description="Helical" evidence="1">
    <location>
        <begin position="12"/>
        <end position="38"/>
    </location>
</feature>
<evidence type="ECO:0000256" key="1">
    <source>
        <dbReference type="SAM" id="Phobius"/>
    </source>
</evidence>
<feature type="transmembrane region" description="Helical" evidence="1">
    <location>
        <begin position="50"/>
        <end position="70"/>
    </location>
</feature>
<gene>
    <name evidence="2" type="ORF">K9W46_13170</name>
</gene>
<evidence type="ECO:0000313" key="2">
    <source>
        <dbReference type="EMBL" id="UJG43310.1"/>
    </source>
</evidence>
<dbReference type="Proteomes" id="UP001200513">
    <property type="component" value="Chromosome"/>
</dbReference>
<dbReference type="EMBL" id="CP084167">
    <property type="protein sequence ID" value="UJG43310.1"/>
    <property type="molecule type" value="Genomic_DNA"/>
</dbReference>
<dbReference type="AlphaFoldDB" id="A0A9Y1BR25"/>
<keyword evidence="1" id="KW-0472">Membrane</keyword>
<reference evidence="2" key="1">
    <citation type="journal article" date="2022" name="Nat. Microbiol.">
        <title>Unique mobile elements and scalable gene flow at the prokaryote-eukaryote boundary revealed by circularized Asgard archaea genomes.</title>
        <authorList>
            <person name="Wu F."/>
            <person name="Speth D.R."/>
            <person name="Philosof A."/>
            <person name="Cremiere A."/>
            <person name="Narayanan A."/>
            <person name="Barco R.A."/>
            <person name="Connon S.A."/>
            <person name="Amend J.P."/>
            <person name="Antoshechkin I.A."/>
            <person name="Orphan V.J."/>
        </authorList>
    </citation>
    <scope>NUCLEOTIDE SEQUENCE</scope>
    <source>
        <strain evidence="2">PR6</strain>
    </source>
</reference>
<feature type="transmembrane region" description="Helical" evidence="1">
    <location>
        <begin position="90"/>
        <end position="109"/>
    </location>
</feature>
<keyword evidence="1" id="KW-0812">Transmembrane</keyword>
<protein>
    <submittedName>
        <fullName evidence="2">Uncharacterized protein</fullName>
    </submittedName>
</protein>
<name>A0A9Y1BR25_9ARCH</name>
<accession>A0A9Y1BR25</accession>